<organism evidence="3 4">
    <name type="scientific">Hymenobacter amundsenii</name>
    <dbReference type="NCBI Taxonomy" id="2006685"/>
    <lineage>
        <taxon>Bacteria</taxon>
        <taxon>Pseudomonadati</taxon>
        <taxon>Bacteroidota</taxon>
        <taxon>Cytophagia</taxon>
        <taxon>Cytophagales</taxon>
        <taxon>Hymenobacteraceae</taxon>
        <taxon>Hymenobacter</taxon>
    </lineage>
</organism>
<accession>A0A246FIN5</accession>
<protein>
    <submittedName>
        <fullName evidence="3">Dinucleotide-binding enzyme</fullName>
    </submittedName>
</protein>
<dbReference type="EMBL" id="NIRR01000060">
    <property type="protein sequence ID" value="OWP61495.1"/>
    <property type="molecule type" value="Genomic_DNA"/>
</dbReference>
<dbReference type="InterPro" id="IPR036291">
    <property type="entry name" value="NAD(P)-bd_dom_sf"/>
</dbReference>
<comment type="caution">
    <text evidence="3">The sequence shown here is derived from an EMBL/GenBank/DDBJ whole genome shotgun (WGS) entry which is preliminary data.</text>
</comment>
<keyword evidence="4" id="KW-1185">Reference proteome</keyword>
<dbReference type="Gene3D" id="3.40.50.720">
    <property type="entry name" value="NAD(P)-binding Rossmann-like Domain"/>
    <property type="match status" value="1"/>
</dbReference>
<dbReference type="Proteomes" id="UP000197277">
    <property type="component" value="Unassembled WGS sequence"/>
</dbReference>
<gene>
    <name evidence="3" type="ORF">CDA63_19080</name>
</gene>
<reference evidence="3 4" key="1">
    <citation type="submission" date="2017-06" db="EMBL/GenBank/DDBJ databases">
        <title>Hymenobacter amundsenii sp. nov. isolated from regoliths in Antarctica.</title>
        <authorList>
            <person name="Sedlacek I."/>
            <person name="Kralova S."/>
            <person name="Pantucek R."/>
            <person name="Svec P."/>
            <person name="Holochova P."/>
            <person name="Stankova E."/>
            <person name="Vrbovska V."/>
            <person name="Busse H.-J."/>
        </authorList>
    </citation>
    <scope>NUCLEOTIDE SEQUENCE [LARGE SCALE GENOMIC DNA]</scope>
    <source>
        <strain evidence="3 4">CCM 8682</strain>
    </source>
</reference>
<keyword evidence="1" id="KW-0560">Oxidoreductase</keyword>
<dbReference type="InterPro" id="IPR051267">
    <property type="entry name" value="STEAP_metalloreductase"/>
</dbReference>
<dbReference type="PANTHER" id="PTHR14239:SF10">
    <property type="entry name" value="REDUCTASE"/>
    <property type="match status" value="1"/>
</dbReference>
<sequence length="201" mass="21186">MNIGIIGAGQIGGKLARLLAPHHHLLVSFSRSPEKLAALARQAGPSVQTGTPAEAAAFADVLILSVHFAAMDDALAGLGNVAGQVLIDTNNPFDIQLPAGVTAAQEVLRRLPGVRLVKAFNTLPADVLRHHNGQQPPLVVPLSGDDAAAKTTVARLILDAGFAPFDLGGLDAAAMQEPNGSFYNQQFTLEQARQQYYRARL</sequence>
<dbReference type="GO" id="GO:0016491">
    <property type="term" value="F:oxidoreductase activity"/>
    <property type="evidence" value="ECO:0007669"/>
    <property type="project" value="UniProtKB-KW"/>
</dbReference>
<dbReference type="OrthoDB" id="9786864at2"/>
<proteinExistence type="predicted"/>
<dbReference type="Pfam" id="PF03807">
    <property type="entry name" value="F420_oxidored"/>
    <property type="match status" value="1"/>
</dbReference>
<dbReference type="RefSeq" id="WP_088466051.1">
    <property type="nucleotide sequence ID" value="NZ_NIRR01000060.1"/>
</dbReference>
<evidence type="ECO:0000256" key="1">
    <source>
        <dbReference type="ARBA" id="ARBA00023002"/>
    </source>
</evidence>
<dbReference type="AlphaFoldDB" id="A0A246FIN5"/>
<dbReference type="PROSITE" id="PS00065">
    <property type="entry name" value="D_2_HYDROXYACID_DH_1"/>
    <property type="match status" value="1"/>
</dbReference>
<evidence type="ECO:0000313" key="3">
    <source>
        <dbReference type="EMBL" id="OWP61495.1"/>
    </source>
</evidence>
<evidence type="ECO:0000313" key="4">
    <source>
        <dbReference type="Proteomes" id="UP000197277"/>
    </source>
</evidence>
<evidence type="ECO:0000259" key="2">
    <source>
        <dbReference type="Pfam" id="PF03807"/>
    </source>
</evidence>
<name>A0A246FIN5_9BACT</name>
<dbReference type="InterPro" id="IPR028939">
    <property type="entry name" value="P5C_Rdtase_cat_N"/>
</dbReference>
<feature type="domain" description="Pyrroline-5-carboxylate reductase catalytic N-terminal" evidence="2">
    <location>
        <begin position="3"/>
        <end position="92"/>
    </location>
</feature>
<dbReference type="SUPFAM" id="SSF51735">
    <property type="entry name" value="NAD(P)-binding Rossmann-fold domains"/>
    <property type="match status" value="1"/>
</dbReference>
<dbReference type="InterPro" id="IPR029752">
    <property type="entry name" value="D-isomer_DH_CS1"/>
</dbReference>
<dbReference type="PANTHER" id="PTHR14239">
    <property type="entry name" value="DUDULIN-RELATED"/>
    <property type="match status" value="1"/>
</dbReference>